<evidence type="ECO:0000256" key="1">
    <source>
        <dbReference type="SAM" id="MobiDB-lite"/>
    </source>
</evidence>
<reference evidence="2" key="1">
    <citation type="submission" date="2023-04" db="EMBL/GenBank/DDBJ databases">
        <authorList>
            <consortium name="ELIXIR-Norway"/>
        </authorList>
    </citation>
    <scope>NUCLEOTIDE SEQUENCE [LARGE SCALE GENOMIC DNA]</scope>
</reference>
<name>A0ABN8Z5D7_RANTA</name>
<evidence type="ECO:0000313" key="3">
    <source>
        <dbReference type="Proteomes" id="UP001176941"/>
    </source>
</evidence>
<protein>
    <submittedName>
        <fullName evidence="2">Uncharacterized protein</fullName>
    </submittedName>
</protein>
<proteinExistence type="predicted"/>
<organism evidence="2 3">
    <name type="scientific">Rangifer tarandus platyrhynchus</name>
    <name type="common">Svalbard reindeer</name>
    <dbReference type="NCBI Taxonomy" id="3082113"/>
    <lineage>
        <taxon>Eukaryota</taxon>
        <taxon>Metazoa</taxon>
        <taxon>Chordata</taxon>
        <taxon>Craniata</taxon>
        <taxon>Vertebrata</taxon>
        <taxon>Euteleostomi</taxon>
        <taxon>Mammalia</taxon>
        <taxon>Eutheria</taxon>
        <taxon>Laurasiatheria</taxon>
        <taxon>Artiodactyla</taxon>
        <taxon>Ruminantia</taxon>
        <taxon>Pecora</taxon>
        <taxon>Cervidae</taxon>
        <taxon>Odocoileinae</taxon>
        <taxon>Rangifer</taxon>
    </lineage>
</organism>
<gene>
    <name evidence="2" type="ORF">MRATA1EN1_LOCUS18042</name>
</gene>
<dbReference type="Proteomes" id="UP001176941">
    <property type="component" value="Chromosome 28"/>
</dbReference>
<feature type="region of interest" description="Disordered" evidence="1">
    <location>
        <begin position="124"/>
        <end position="150"/>
    </location>
</feature>
<keyword evidence="3" id="KW-1185">Reference proteome</keyword>
<accession>A0ABN8Z5D7</accession>
<evidence type="ECO:0000313" key="2">
    <source>
        <dbReference type="EMBL" id="CAI9169080.1"/>
    </source>
</evidence>
<feature type="region of interest" description="Disordered" evidence="1">
    <location>
        <begin position="66"/>
        <end position="94"/>
    </location>
</feature>
<sequence>MRRFLKTFQECFECISHIHGHKALCAIVPVKKPFLNFPTKCKGVTSKSPSPVFALCTRGLGPDSVWGSPDGGWDTPAPQQTSRPEGGRKGWRGATPPGNTALLQQIPHCLQRVGIMVILGLPPHSPTRTLPSRAAKSRNGAKPPSRKERPVLRRHLTKAAAGLWESPLTRLSSELSALLMTQTSVHVTNSR</sequence>
<dbReference type="EMBL" id="OX459964">
    <property type="protein sequence ID" value="CAI9169080.1"/>
    <property type="molecule type" value="Genomic_DNA"/>
</dbReference>